<dbReference type="RefSeq" id="WP_119547421.1">
    <property type="nucleotide sequence ID" value="NZ_QXIR01000017.1"/>
</dbReference>
<evidence type="ECO:0000256" key="1">
    <source>
        <dbReference type="SAM" id="SignalP"/>
    </source>
</evidence>
<evidence type="ECO:0000313" key="2">
    <source>
        <dbReference type="EMBL" id="RIW32561.1"/>
    </source>
</evidence>
<feature type="signal peptide" evidence="1">
    <location>
        <begin position="1"/>
        <end position="27"/>
    </location>
</feature>
<keyword evidence="1" id="KW-0732">Signal</keyword>
<dbReference type="AlphaFoldDB" id="A0A3A1QW57"/>
<dbReference type="EMBL" id="QXIR01000017">
    <property type="protein sequence ID" value="RIW32561.1"/>
    <property type="molecule type" value="Genomic_DNA"/>
</dbReference>
<keyword evidence="3" id="KW-1185">Reference proteome</keyword>
<feature type="chain" id="PRO_5017193096" evidence="1">
    <location>
        <begin position="28"/>
        <end position="315"/>
    </location>
</feature>
<name>A0A3A1QW57_9BACI</name>
<dbReference type="Proteomes" id="UP000265801">
    <property type="component" value="Unassembled WGS sequence"/>
</dbReference>
<proteinExistence type="predicted"/>
<organism evidence="2 3">
    <name type="scientific">Bacillus salacetis</name>
    <dbReference type="NCBI Taxonomy" id="2315464"/>
    <lineage>
        <taxon>Bacteria</taxon>
        <taxon>Bacillati</taxon>
        <taxon>Bacillota</taxon>
        <taxon>Bacilli</taxon>
        <taxon>Bacillales</taxon>
        <taxon>Bacillaceae</taxon>
        <taxon>Bacillus</taxon>
    </lineage>
</organism>
<accession>A0A3A1QW57</accession>
<dbReference type="InterPro" id="IPR012873">
    <property type="entry name" value="DUF1672"/>
</dbReference>
<dbReference type="OrthoDB" id="2360336at2"/>
<dbReference type="Pfam" id="PF07901">
    <property type="entry name" value="DUF1672"/>
    <property type="match status" value="1"/>
</dbReference>
<reference evidence="2 3" key="1">
    <citation type="submission" date="2018-09" db="EMBL/GenBank/DDBJ databases">
        <title>Bacillus saliacetes sp. nov., isolated from Thai shrimp paste (Ka-pi).</title>
        <authorList>
            <person name="Daroonpunt R."/>
            <person name="Tanasupawat S."/>
            <person name="Yiamsombut S."/>
        </authorList>
    </citation>
    <scope>NUCLEOTIDE SEQUENCE [LARGE SCALE GENOMIC DNA]</scope>
    <source>
        <strain evidence="2 3">SKP7-4</strain>
    </source>
</reference>
<sequence length="315" mass="35919">MNRKKKWIINGIGLSLLLGGCMNMDNANGNGVDEKKNTQAEVKAQYARVQDYKGEGYTLINGKENDKIAEENREEVEKAVKDFFLKKYKTDVEVHNIVGNEDGATVYVESKGRLHFYTYAVVPIDTNQKKVRTSEVMSVEGQVENAIRGSLYAHLYKKEFQKLDQYFEKITSEGKVTGKRIEAIQNVEGSGYMTPYYFVSTFNHDDQIKPVYDLYLNDPDISDSELKEKFDYNSFKLENLKINVSLFMKKNGADPNKEIFEKISSDLESLEGIPNGTYSFFLNDNKVSVESSEGIKGNSLKRAYPDYIVNEIGKR</sequence>
<protein>
    <submittedName>
        <fullName evidence="2">DUF1672 family protein</fullName>
    </submittedName>
</protein>
<gene>
    <name evidence="2" type="ORF">D3H55_13160</name>
</gene>
<evidence type="ECO:0000313" key="3">
    <source>
        <dbReference type="Proteomes" id="UP000265801"/>
    </source>
</evidence>
<dbReference type="PROSITE" id="PS51257">
    <property type="entry name" value="PROKAR_LIPOPROTEIN"/>
    <property type="match status" value="1"/>
</dbReference>
<comment type="caution">
    <text evidence="2">The sequence shown here is derived from an EMBL/GenBank/DDBJ whole genome shotgun (WGS) entry which is preliminary data.</text>
</comment>